<organism evidence="1">
    <name type="scientific">hydrothermal vent metagenome</name>
    <dbReference type="NCBI Taxonomy" id="652676"/>
    <lineage>
        <taxon>unclassified sequences</taxon>
        <taxon>metagenomes</taxon>
        <taxon>ecological metagenomes</taxon>
    </lineage>
</organism>
<protein>
    <submittedName>
        <fullName evidence="1">Uncharacterized protein</fullName>
    </submittedName>
</protein>
<dbReference type="AlphaFoldDB" id="A0A3B0YL20"/>
<sequence>MYKNNMLRIILCLWVSATTSIAASAQPAAMPVTSCGAADTLVVVQAGRLPALLGSPVDQITLLHYRDQHLSPITVQIDQRDTEGRFLLGDENTPAVPTRFLSPMDEIVFRMADRATRLPPDAKTSEWTSLVEIEVGNPQTGNSGWVYAKASDVPRPMPDATLISYTKKTDSVETGRYKIGFSRQRPFLIESFQWGLSKQGWSPNVLDAMKIRHQGNMLGFLPFRRTSNDYTSRLSYVKEGPLRVIRRTENRVRILWKFKTPALYIDYVMMPDSFIMDTIVDIPFKLGLILRDVETLTTVDWRDEPALPQLTIRTPATTTSLLVNGQ</sequence>
<gene>
    <name evidence="1" type="ORF">MNBD_GAMMA15-1212</name>
</gene>
<reference evidence="1" key="1">
    <citation type="submission" date="2018-06" db="EMBL/GenBank/DDBJ databases">
        <authorList>
            <person name="Zhirakovskaya E."/>
        </authorList>
    </citation>
    <scope>NUCLEOTIDE SEQUENCE</scope>
</reference>
<feature type="non-terminal residue" evidence="1">
    <location>
        <position position="326"/>
    </location>
</feature>
<evidence type="ECO:0000313" key="1">
    <source>
        <dbReference type="EMBL" id="VAW80091.1"/>
    </source>
</evidence>
<proteinExistence type="predicted"/>
<name>A0A3B0YL20_9ZZZZ</name>
<dbReference type="EMBL" id="UOFN01000123">
    <property type="protein sequence ID" value="VAW80091.1"/>
    <property type="molecule type" value="Genomic_DNA"/>
</dbReference>
<accession>A0A3B0YL20</accession>